<evidence type="ECO:0000313" key="2">
    <source>
        <dbReference type="EMBL" id="CUU40658.1"/>
    </source>
</evidence>
<dbReference type="AlphaFoldDB" id="A0A0S4PZL5"/>
<dbReference type="RefSeq" id="WP_052082063.1">
    <property type="nucleotide sequence ID" value="NZ_CAJTQN010000001.1"/>
</dbReference>
<proteinExistence type="predicted"/>
<evidence type="ECO:0000313" key="4">
    <source>
        <dbReference type="Proteomes" id="UP000029925"/>
    </source>
</evidence>
<feature type="transmembrane region" description="Helical" evidence="1">
    <location>
        <begin position="45"/>
        <end position="65"/>
    </location>
</feature>
<gene>
    <name evidence="2" type="ORF">BN2458_PEG1775</name>
    <name evidence="3" type="ORF">LS75_006940</name>
</gene>
<dbReference type="GeneID" id="78151918"/>
<protein>
    <submittedName>
        <fullName evidence="2">Uncharacterized protein</fullName>
    </submittedName>
</protein>
<keyword evidence="1" id="KW-1133">Transmembrane helix</keyword>
<organism evidence="2 5">
    <name type="scientific">Helicobacter typhlonius</name>
    <dbReference type="NCBI Taxonomy" id="76936"/>
    <lineage>
        <taxon>Bacteria</taxon>
        <taxon>Pseudomonadati</taxon>
        <taxon>Campylobacterota</taxon>
        <taxon>Epsilonproteobacteria</taxon>
        <taxon>Campylobacterales</taxon>
        <taxon>Helicobacteraceae</taxon>
        <taxon>Helicobacter</taxon>
    </lineage>
</organism>
<sequence>MNPHNNHNIFYLAVLCCALGWFFLGLGLILFPLSLFLLTRSNFNQLLFVIFVSLDITGFTLSLFANAQLVTKHIF</sequence>
<dbReference type="EMBL" id="JRPF02000008">
    <property type="protein sequence ID" value="TLD78185.1"/>
    <property type="molecule type" value="Genomic_DNA"/>
</dbReference>
<keyword evidence="1" id="KW-0472">Membrane</keyword>
<reference evidence="3 4" key="1">
    <citation type="journal article" date="2014" name="Genome Announc.">
        <title>Draft genome sequences of eight enterohepatic helicobacter species isolated from both laboratory and wild rodents.</title>
        <authorList>
            <person name="Sheh A."/>
            <person name="Shen Z."/>
            <person name="Fox J.G."/>
        </authorList>
    </citation>
    <scope>NUCLEOTIDE SEQUENCE [LARGE SCALE GENOMIC DNA]</scope>
    <source>
        <strain evidence="3 4">MIT 98-6810</strain>
    </source>
</reference>
<reference evidence="5" key="3">
    <citation type="submission" date="2015-11" db="EMBL/GenBank/DDBJ databases">
        <authorList>
            <person name="Anvar S.Y."/>
        </authorList>
    </citation>
    <scope>NUCLEOTIDE SEQUENCE [LARGE SCALE GENOMIC DNA]</scope>
</reference>
<name>A0A0S4PZL5_9HELI</name>
<dbReference type="Proteomes" id="UP000029925">
    <property type="component" value="Unassembled WGS sequence"/>
</dbReference>
<feature type="transmembrane region" description="Helical" evidence="1">
    <location>
        <begin position="9"/>
        <end position="33"/>
    </location>
</feature>
<dbReference type="EMBL" id="LN907858">
    <property type="protein sequence ID" value="CUU40658.1"/>
    <property type="molecule type" value="Genomic_DNA"/>
</dbReference>
<evidence type="ECO:0000256" key="1">
    <source>
        <dbReference type="SAM" id="Phobius"/>
    </source>
</evidence>
<dbReference type="Proteomes" id="UP000064525">
    <property type="component" value="Chromosome I"/>
</dbReference>
<accession>A0A0S4PZL5</accession>
<evidence type="ECO:0000313" key="5">
    <source>
        <dbReference type="Proteomes" id="UP000064525"/>
    </source>
</evidence>
<reference evidence="2" key="2">
    <citation type="submission" date="2015-11" db="EMBL/GenBank/DDBJ databases">
        <authorList>
            <person name="Zhang Y."/>
            <person name="Guo Z."/>
        </authorList>
    </citation>
    <scope>NUCLEOTIDE SEQUENCE</scope>
    <source>
        <strain evidence="2">1</strain>
    </source>
</reference>
<dbReference type="PATRIC" id="fig|76936.10.peg.1732"/>
<dbReference type="KEGG" id="hty:BN2458_PEG1775"/>
<dbReference type="STRING" id="76936.BN2458_PEG1775"/>
<keyword evidence="1" id="KW-0812">Transmembrane</keyword>
<evidence type="ECO:0000313" key="3">
    <source>
        <dbReference type="EMBL" id="TLD78185.1"/>
    </source>
</evidence>
<keyword evidence="4" id="KW-1185">Reference proteome</keyword>